<dbReference type="EMBL" id="CAJNOR010000190">
    <property type="protein sequence ID" value="CAF0833699.1"/>
    <property type="molecule type" value="Genomic_DNA"/>
</dbReference>
<gene>
    <name evidence="2" type="ORF">XAT740_LOCUS4595</name>
</gene>
<sequence length="351" mass="40854">MTVARSVTKSIISNESDAQTGDEVLDQLVPPSAVQFWTFLIFEIPSLACTIFLLYHFITTEKLRNALHNHIVIILLVIVLCIEILDDPLYIDAYRFGGGKNSFTMTPGICLMWWFIDYGFYGAMSVFLAWGSFERHILVFHHHQLLRTRKHRFFVHYLPLIIIITYTLVFYIVVIFFPPCENTFQLQWLGCGFSPCYGAVWYLNVWDYLGNGIVCAFIEAICSVTLLVRVVSKKRRLHRPMHWRKHRKMAIQILSISFLSLTIVFPQSLMTVIQQIDESCLGDFGEALNAYLFYLYSFVVFLLPFICFSNQSELWKKLRRFYRKRRGNIGPATLDVARMQSIGLKALRNIK</sequence>
<dbReference type="SUPFAM" id="SSF81321">
    <property type="entry name" value="Family A G protein-coupled receptor-like"/>
    <property type="match status" value="1"/>
</dbReference>
<feature type="transmembrane region" description="Helical" evidence="1">
    <location>
        <begin position="154"/>
        <end position="177"/>
    </location>
</feature>
<feature type="transmembrane region" description="Helical" evidence="1">
    <location>
        <begin position="70"/>
        <end position="91"/>
    </location>
</feature>
<organism evidence="2 3">
    <name type="scientific">Adineta ricciae</name>
    <name type="common">Rotifer</name>
    <dbReference type="NCBI Taxonomy" id="249248"/>
    <lineage>
        <taxon>Eukaryota</taxon>
        <taxon>Metazoa</taxon>
        <taxon>Spiralia</taxon>
        <taxon>Gnathifera</taxon>
        <taxon>Rotifera</taxon>
        <taxon>Eurotatoria</taxon>
        <taxon>Bdelloidea</taxon>
        <taxon>Adinetida</taxon>
        <taxon>Adinetidae</taxon>
        <taxon>Adineta</taxon>
    </lineage>
</organism>
<feature type="transmembrane region" description="Helical" evidence="1">
    <location>
        <begin position="293"/>
        <end position="315"/>
    </location>
</feature>
<evidence type="ECO:0000313" key="3">
    <source>
        <dbReference type="Proteomes" id="UP000663828"/>
    </source>
</evidence>
<keyword evidence="1" id="KW-1133">Transmembrane helix</keyword>
<evidence type="ECO:0000256" key="1">
    <source>
        <dbReference type="SAM" id="Phobius"/>
    </source>
</evidence>
<protein>
    <recommendedName>
        <fullName evidence="4">G-protein coupled receptors family 1 profile domain-containing protein</fullName>
    </recommendedName>
</protein>
<feature type="transmembrane region" description="Helical" evidence="1">
    <location>
        <begin position="111"/>
        <end position="133"/>
    </location>
</feature>
<accession>A0A813URF7</accession>
<feature type="transmembrane region" description="Helical" evidence="1">
    <location>
        <begin position="249"/>
        <end position="273"/>
    </location>
</feature>
<proteinExistence type="predicted"/>
<keyword evidence="1" id="KW-0812">Transmembrane</keyword>
<keyword evidence="1" id="KW-0472">Membrane</keyword>
<dbReference type="Gene3D" id="1.20.1070.10">
    <property type="entry name" value="Rhodopsin 7-helix transmembrane proteins"/>
    <property type="match status" value="1"/>
</dbReference>
<evidence type="ECO:0000313" key="2">
    <source>
        <dbReference type="EMBL" id="CAF0833699.1"/>
    </source>
</evidence>
<reference evidence="2" key="1">
    <citation type="submission" date="2021-02" db="EMBL/GenBank/DDBJ databases">
        <authorList>
            <person name="Nowell W R."/>
        </authorList>
    </citation>
    <scope>NUCLEOTIDE SEQUENCE</scope>
</reference>
<name>A0A813URF7_ADIRI</name>
<dbReference type="Proteomes" id="UP000663828">
    <property type="component" value="Unassembled WGS sequence"/>
</dbReference>
<feature type="transmembrane region" description="Helical" evidence="1">
    <location>
        <begin position="208"/>
        <end position="228"/>
    </location>
</feature>
<evidence type="ECO:0008006" key="4">
    <source>
        <dbReference type="Google" id="ProtNLM"/>
    </source>
</evidence>
<feature type="transmembrane region" description="Helical" evidence="1">
    <location>
        <begin position="36"/>
        <end position="58"/>
    </location>
</feature>
<dbReference type="AlphaFoldDB" id="A0A813URF7"/>
<keyword evidence="3" id="KW-1185">Reference proteome</keyword>
<comment type="caution">
    <text evidence="2">The sequence shown here is derived from an EMBL/GenBank/DDBJ whole genome shotgun (WGS) entry which is preliminary data.</text>
</comment>